<evidence type="ECO:0000256" key="1">
    <source>
        <dbReference type="ARBA" id="ARBA00006432"/>
    </source>
</evidence>
<protein>
    <submittedName>
        <fullName evidence="5">Class I adenylate-forming enzyme family protein</fullName>
    </submittedName>
</protein>
<organism evidence="5 6">
    <name type="scientific">Allokutzneria oryzae</name>
    <dbReference type="NCBI Taxonomy" id="1378989"/>
    <lineage>
        <taxon>Bacteria</taxon>
        <taxon>Bacillati</taxon>
        <taxon>Actinomycetota</taxon>
        <taxon>Actinomycetes</taxon>
        <taxon>Pseudonocardiales</taxon>
        <taxon>Pseudonocardiaceae</taxon>
        <taxon>Allokutzneria</taxon>
    </lineage>
</organism>
<dbReference type="InterPro" id="IPR025110">
    <property type="entry name" value="AMP-bd_C"/>
</dbReference>
<dbReference type="InterPro" id="IPR045851">
    <property type="entry name" value="AMP-bd_C_sf"/>
</dbReference>
<dbReference type="PANTHER" id="PTHR43201">
    <property type="entry name" value="ACYL-COA SYNTHETASE"/>
    <property type="match status" value="1"/>
</dbReference>
<dbReference type="SUPFAM" id="SSF56801">
    <property type="entry name" value="Acetyl-CoA synthetase-like"/>
    <property type="match status" value="1"/>
</dbReference>
<comment type="caution">
    <text evidence="5">The sequence shown here is derived from an EMBL/GenBank/DDBJ whole genome shotgun (WGS) entry which is preliminary data.</text>
</comment>
<dbReference type="InterPro" id="IPR000873">
    <property type="entry name" value="AMP-dep_synth/lig_dom"/>
</dbReference>
<dbReference type="Pfam" id="PF13193">
    <property type="entry name" value="AMP-binding_C"/>
    <property type="match status" value="1"/>
</dbReference>
<evidence type="ECO:0000259" key="4">
    <source>
        <dbReference type="Pfam" id="PF13193"/>
    </source>
</evidence>
<keyword evidence="2" id="KW-0436">Ligase</keyword>
<dbReference type="PROSITE" id="PS00455">
    <property type="entry name" value="AMP_BINDING"/>
    <property type="match status" value="1"/>
</dbReference>
<evidence type="ECO:0000256" key="2">
    <source>
        <dbReference type="ARBA" id="ARBA00022598"/>
    </source>
</evidence>
<dbReference type="RefSeq" id="WP_377856192.1">
    <property type="nucleotide sequence ID" value="NZ_JBHLZU010000019.1"/>
</dbReference>
<dbReference type="InterPro" id="IPR020845">
    <property type="entry name" value="AMP-binding_CS"/>
</dbReference>
<evidence type="ECO:0000259" key="3">
    <source>
        <dbReference type="Pfam" id="PF00501"/>
    </source>
</evidence>
<gene>
    <name evidence="5" type="ORF">ACFFQA_23655</name>
</gene>
<feature type="domain" description="AMP-binding enzyme C-terminal" evidence="4">
    <location>
        <begin position="463"/>
        <end position="538"/>
    </location>
</feature>
<evidence type="ECO:0000313" key="5">
    <source>
        <dbReference type="EMBL" id="MFB9906943.1"/>
    </source>
</evidence>
<dbReference type="InterPro" id="IPR042099">
    <property type="entry name" value="ANL_N_sf"/>
</dbReference>
<accession>A0ABV6A3C1</accession>
<dbReference type="Gene3D" id="3.40.50.12780">
    <property type="entry name" value="N-terminal domain of ligase-like"/>
    <property type="match status" value="1"/>
</dbReference>
<dbReference type="PANTHER" id="PTHR43201:SF5">
    <property type="entry name" value="MEDIUM-CHAIN ACYL-COA LIGASE ACSF2, MITOCHONDRIAL"/>
    <property type="match status" value="1"/>
</dbReference>
<dbReference type="EMBL" id="JBHLZU010000019">
    <property type="protein sequence ID" value="MFB9906943.1"/>
    <property type="molecule type" value="Genomic_DNA"/>
</dbReference>
<evidence type="ECO:0000313" key="6">
    <source>
        <dbReference type="Proteomes" id="UP001589693"/>
    </source>
</evidence>
<sequence>MTASALHPLARVLEFTARGWWGPDTIGGLFERQVRARPGALAIVDSPDKVELTGIEPHRWSWARLDVEVDRIAALLQRHGVGPGEIVGVQLPNCVELVATFLAVLRLGGVVCPLPVQYREYELRALLPLAGARTFVTATRIGARAHAEIARQVCGEVVTVIAFGPNVPARVVSVAAAPNTAPVRSYTPDPNHCATICWTSGTESTPKAVPRAHYDWLAIARPCADAPTLTADDVILNPFPLVNMAGIAGTLLPWLLTGCRFVLHHPFRLPTFLRQVAEEHATYTVAPPAVLTLVLRKEGLELGSLRAIGSGSAPLAPSMVRGWQERHGIPIINFFGSNEGTALLSAPADFPDPEVRARFFPRYDAPGSTWSTRAAEWVRTRLVDPVTEREVTEPGHAGELRIAGPTVFPGYLLGTGDDPFDELGYLRTGDLFEIAGDRGQYLRYVDRAKDLIIRGGMNIAPAEVEALLVSHPGVADVAVVGYPDDVLGERACAFVVAAGQAPTAAELTEHLRARGIASYKLPERFEFVDALPRNPIGKLLKRELRERL</sequence>
<proteinExistence type="inferred from homology"/>
<feature type="domain" description="AMP-dependent synthetase/ligase" evidence="3">
    <location>
        <begin position="30"/>
        <end position="412"/>
    </location>
</feature>
<reference evidence="5 6" key="1">
    <citation type="submission" date="2024-09" db="EMBL/GenBank/DDBJ databases">
        <authorList>
            <person name="Sun Q."/>
            <person name="Mori K."/>
        </authorList>
    </citation>
    <scope>NUCLEOTIDE SEQUENCE [LARGE SCALE GENOMIC DNA]</scope>
    <source>
        <strain evidence="5 6">TBRC 7907</strain>
    </source>
</reference>
<dbReference type="Proteomes" id="UP001589693">
    <property type="component" value="Unassembled WGS sequence"/>
</dbReference>
<comment type="similarity">
    <text evidence="1">Belongs to the ATP-dependent AMP-binding enzyme family.</text>
</comment>
<dbReference type="Gene3D" id="3.30.300.30">
    <property type="match status" value="1"/>
</dbReference>
<keyword evidence="6" id="KW-1185">Reference proteome</keyword>
<dbReference type="Pfam" id="PF00501">
    <property type="entry name" value="AMP-binding"/>
    <property type="match status" value="1"/>
</dbReference>
<name>A0ABV6A3C1_9PSEU</name>
<dbReference type="CDD" id="cd04433">
    <property type="entry name" value="AFD_class_I"/>
    <property type="match status" value="1"/>
</dbReference>